<evidence type="ECO:0000256" key="1">
    <source>
        <dbReference type="ARBA" id="ARBA00004651"/>
    </source>
</evidence>
<keyword evidence="2" id="KW-1003">Cell membrane</keyword>
<feature type="region of interest" description="Disordered" evidence="6">
    <location>
        <begin position="28"/>
        <end position="122"/>
    </location>
</feature>
<keyword evidence="3 7" id="KW-0812">Transmembrane</keyword>
<accession>F6GBQ0</accession>
<reference evidence="8 9" key="1">
    <citation type="journal article" date="2011" name="J. Bacteriol.">
        <title>Complete genome sequence of the plant pathogen Ralstonia solanacearum strain Po82.</title>
        <authorList>
            <person name="Xu J."/>
            <person name="Zheng H.J."/>
            <person name="Liu L."/>
            <person name="Pan Z.C."/>
            <person name="Prior P."/>
            <person name="Tang B."/>
            <person name="Xu J.S."/>
            <person name="Zhang H."/>
            <person name="Tian Q."/>
            <person name="Zhang L.Q."/>
            <person name="Feng J."/>
        </authorList>
    </citation>
    <scope>NUCLEOTIDE SEQUENCE [LARGE SCALE GENOMIC DNA]</scope>
    <source>
        <strain evidence="9">Po82</strain>
    </source>
</reference>
<dbReference type="InterPro" id="IPR005171">
    <property type="entry name" value="Cyt_c_oxidase_su4_prok"/>
</dbReference>
<gene>
    <name evidence="8" type="ordered locus">RSPO_m01555</name>
</gene>
<dbReference type="Pfam" id="PF03626">
    <property type="entry name" value="COX4_pro"/>
    <property type="match status" value="1"/>
</dbReference>
<keyword evidence="8" id="KW-0614">Plasmid</keyword>
<name>F6GBQ0_RALS8</name>
<comment type="subcellular location">
    <subcellularLocation>
        <location evidence="1">Cell membrane</location>
        <topology evidence="1">Multi-pass membrane protein</topology>
    </subcellularLocation>
</comment>
<feature type="region of interest" description="Disordered" evidence="6">
    <location>
        <begin position="138"/>
        <end position="162"/>
    </location>
</feature>
<feature type="transmembrane region" description="Helical" evidence="7">
    <location>
        <begin position="271"/>
        <end position="292"/>
    </location>
</feature>
<dbReference type="Proteomes" id="UP000007953">
    <property type="component" value="Plasmid megaplasmid"/>
</dbReference>
<feature type="transmembrane region" description="Helical" evidence="7">
    <location>
        <begin position="244"/>
        <end position="265"/>
    </location>
</feature>
<evidence type="ECO:0000313" key="8">
    <source>
        <dbReference type="EMBL" id="AEG72190.1"/>
    </source>
</evidence>
<evidence type="ECO:0000256" key="3">
    <source>
        <dbReference type="ARBA" id="ARBA00022692"/>
    </source>
</evidence>
<sequence>MDLPAVGHLHLQQLPDRLHDGAHVDHGTVAQSVRGLRPEDRRRRGPPAADRHHDLRAHQQQRHHGHGRQLRLPAQRAARRRADAGHRAAGRDVRFHAGLRVDQADRPRRRPPVGQSAGRGAVRRLLLHDHRLPRLSRDLRRDLPAADRAQDPAAGLHRTRQLPDRRDRRTVLALRRPGVGVHLCAVLPVVRQTMDHTESAPKPDAAHGQQHPIGIYLKIWGLLFVLSTLSYLVDYFRVQGLMRWTLIVALMIAKAGLIVSVFMHMMWERLALVYAILIPPLCLLVLLVLMAAEAHHTFGMRELFFH</sequence>
<dbReference type="KEGG" id="rsn:RSPO_m01555"/>
<keyword evidence="4 7" id="KW-1133">Transmembrane helix</keyword>
<geneLocation type="plasmid" evidence="9"/>
<proteinExistence type="predicted"/>
<feature type="compositionally biased region" description="Basic residues" evidence="6">
    <location>
        <begin position="59"/>
        <end position="69"/>
    </location>
</feature>
<evidence type="ECO:0000256" key="4">
    <source>
        <dbReference type="ARBA" id="ARBA00022989"/>
    </source>
</evidence>
<dbReference type="GO" id="GO:0005886">
    <property type="term" value="C:plasma membrane"/>
    <property type="evidence" value="ECO:0007669"/>
    <property type="project" value="UniProtKB-SubCell"/>
</dbReference>
<evidence type="ECO:0000313" key="9">
    <source>
        <dbReference type="Proteomes" id="UP000007953"/>
    </source>
</evidence>
<evidence type="ECO:0000256" key="5">
    <source>
        <dbReference type="ARBA" id="ARBA00023136"/>
    </source>
</evidence>
<feature type="transmembrane region" description="Helical" evidence="7">
    <location>
        <begin position="213"/>
        <end position="232"/>
    </location>
</feature>
<keyword evidence="5 7" id="KW-0472">Membrane</keyword>
<dbReference type="HOGENOM" id="CLU_908738_0_0_4"/>
<dbReference type="AlphaFoldDB" id="F6GBQ0"/>
<dbReference type="EMBL" id="CP002820">
    <property type="protein sequence ID" value="AEG72190.1"/>
    <property type="molecule type" value="Genomic_DNA"/>
</dbReference>
<dbReference type="PATRIC" id="fig|1031711.3.peg.4731"/>
<evidence type="ECO:0000256" key="2">
    <source>
        <dbReference type="ARBA" id="ARBA00022475"/>
    </source>
</evidence>
<organism evidence="8 9">
    <name type="scientific">Ralstonia solanacearum (strain Po82)</name>
    <dbReference type="NCBI Taxonomy" id="1031711"/>
    <lineage>
        <taxon>Bacteria</taxon>
        <taxon>Pseudomonadati</taxon>
        <taxon>Pseudomonadota</taxon>
        <taxon>Betaproteobacteria</taxon>
        <taxon>Burkholderiales</taxon>
        <taxon>Burkholderiaceae</taxon>
        <taxon>Ralstonia</taxon>
        <taxon>Ralstonia solanacearum species complex</taxon>
    </lineage>
</organism>
<evidence type="ECO:0000256" key="6">
    <source>
        <dbReference type="SAM" id="MobiDB-lite"/>
    </source>
</evidence>
<protein>
    <submittedName>
        <fullName evidence="8">Predicted small integral membrane protein</fullName>
    </submittedName>
</protein>
<feature type="compositionally biased region" description="Basic and acidic residues" evidence="6">
    <location>
        <begin position="80"/>
        <end position="95"/>
    </location>
</feature>
<feature type="compositionally biased region" description="Basic and acidic residues" evidence="6">
    <location>
        <begin position="138"/>
        <end position="150"/>
    </location>
</feature>
<evidence type="ECO:0000256" key="7">
    <source>
        <dbReference type="SAM" id="Phobius"/>
    </source>
</evidence>